<dbReference type="Proteomes" id="UP000594015">
    <property type="component" value="Chromosome"/>
</dbReference>
<reference evidence="1 2" key="1">
    <citation type="submission" date="2018-06" db="EMBL/GenBank/DDBJ databases">
        <title>Comparative genomics of Bradyrhizobium nodulating Arachidis hypogaea.</title>
        <authorList>
            <person name="Li Y."/>
        </authorList>
    </citation>
    <scope>NUCLEOTIDE SEQUENCE [LARGE SCALE GENOMIC DNA]</scope>
    <source>
        <strain evidence="1 2">CCBAU 051107</strain>
    </source>
</reference>
<proteinExistence type="predicted"/>
<dbReference type="EMBL" id="CP030050">
    <property type="protein sequence ID" value="QOZ71220.1"/>
    <property type="molecule type" value="Genomic_DNA"/>
</dbReference>
<dbReference type="KEGG" id="barh:WN72_36740"/>
<accession>A0AAE7NXB0</accession>
<name>A0AAE7NXB0_9BRAD</name>
<sequence>MFKQSSIFQYRLEDEAIDLRKQAEGMPHGVRRDELLRMANRIDNSVIVNKWLDSPGLRAPT</sequence>
<gene>
    <name evidence="1" type="ORF">WN72_36740</name>
</gene>
<protein>
    <submittedName>
        <fullName evidence="1">Uncharacterized protein</fullName>
    </submittedName>
</protein>
<dbReference type="AlphaFoldDB" id="A0AAE7NXB0"/>
<organism evidence="1 2">
    <name type="scientific">Bradyrhizobium arachidis</name>
    <dbReference type="NCBI Taxonomy" id="858423"/>
    <lineage>
        <taxon>Bacteria</taxon>
        <taxon>Pseudomonadati</taxon>
        <taxon>Pseudomonadota</taxon>
        <taxon>Alphaproteobacteria</taxon>
        <taxon>Hyphomicrobiales</taxon>
        <taxon>Nitrobacteraceae</taxon>
        <taxon>Bradyrhizobium</taxon>
    </lineage>
</organism>
<evidence type="ECO:0000313" key="1">
    <source>
        <dbReference type="EMBL" id="QOZ71220.1"/>
    </source>
</evidence>
<evidence type="ECO:0000313" key="2">
    <source>
        <dbReference type="Proteomes" id="UP000594015"/>
    </source>
</evidence>